<accession>A0A2R4X1V5</accession>
<keyword evidence="2" id="KW-1185">Reference proteome</keyword>
<evidence type="ECO:0000313" key="2">
    <source>
        <dbReference type="Proteomes" id="UP000244727"/>
    </source>
</evidence>
<evidence type="ECO:0000313" key="1">
    <source>
        <dbReference type="EMBL" id="AWB27776.1"/>
    </source>
</evidence>
<dbReference type="CDD" id="cd07820">
    <property type="entry name" value="SRPBCC_3"/>
    <property type="match status" value="1"/>
</dbReference>
<organism evidence="1 2">
    <name type="scientific">Halococcoides cellulosivorans</name>
    <dbReference type="NCBI Taxonomy" id="1679096"/>
    <lineage>
        <taxon>Archaea</taxon>
        <taxon>Methanobacteriati</taxon>
        <taxon>Methanobacteriota</taxon>
        <taxon>Stenosarchaea group</taxon>
        <taxon>Halobacteria</taxon>
        <taxon>Halobacteriales</taxon>
        <taxon>Haloarculaceae</taxon>
        <taxon>Halococcoides</taxon>
    </lineage>
</organism>
<reference evidence="1 2" key="1">
    <citation type="submission" date="2018-04" db="EMBL/GenBank/DDBJ databases">
        <title>Halococcoides cellulosivorans gen. nov., sp. nov., an extremely halophilic cellulose-utilizing haloarchaeon from hypersaline lakes.</title>
        <authorList>
            <person name="Sorokin D.Y."/>
            <person name="Toshchakov S.V."/>
            <person name="Samarov N.I."/>
            <person name="Korzhenkov A."/>
            <person name="Kublanov I.V."/>
        </authorList>
    </citation>
    <scope>NUCLEOTIDE SEQUENCE [LARGE SCALE GENOMIC DNA]</scope>
    <source>
        <strain evidence="1 2">HArcel1</strain>
    </source>
</reference>
<protein>
    <submittedName>
        <fullName evidence="1">Cyclase</fullName>
    </submittedName>
</protein>
<dbReference type="Pfam" id="PF10604">
    <property type="entry name" value="Polyketide_cyc2"/>
    <property type="match status" value="1"/>
</dbReference>
<dbReference type="RefSeq" id="WP_108382452.1">
    <property type="nucleotide sequence ID" value="NZ_CP028858.1"/>
</dbReference>
<name>A0A2R4X1V5_9EURY</name>
<dbReference type="EMBL" id="CP028858">
    <property type="protein sequence ID" value="AWB27776.1"/>
    <property type="molecule type" value="Genomic_DNA"/>
</dbReference>
<dbReference type="InterPro" id="IPR019587">
    <property type="entry name" value="Polyketide_cyclase/dehydratase"/>
</dbReference>
<dbReference type="KEGG" id="harc:HARCEL1_08665"/>
<dbReference type="SUPFAM" id="SSF55961">
    <property type="entry name" value="Bet v1-like"/>
    <property type="match status" value="1"/>
</dbReference>
<sequence length="159" mass="17556">MATYERSAVVAAPFEDVWAFHDSLEGLEALTPDFVGLRIESVEGPDGERAIDDLDVGTRATISVRPFGVGPRQRVETTIVERERDDESGHFVDTFSGGPFARWRHTHRFEAVEGGTQITDHVEYALRGGAVGRTLSPIAVVGFAPAFRDRHRRTAAHLE</sequence>
<dbReference type="Gene3D" id="3.30.530.20">
    <property type="match status" value="1"/>
</dbReference>
<gene>
    <name evidence="1" type="ORF">HARCEL1_08665</name>
</gene>
<dbReference type="GeneID" id="36512574"/>
<dbReference type="InterPro" id="IPR023393">
    <property type="entry name" value="START-like_dom_sf"/>
</dbReference>
<proteinExistence type="predicted"/>
<dbReference type="Proteomes" id="UP000244727">
    <property type="component" value="Chromosome"/>
</dbReference>
<dbReference type="AlphaFoldDB" id="A0A2R4X1V5"/>